<evidence type="ECO:0000256" key="1">
    <source>
        <dbReference type="SAM" id="MobiDB-lite"/>
    </source>
</evidence>
<evidence type="ECO:0000313" key="3">
    <source>
        <dbReference type="Proteomes" id="UP000199251"/>
    </source>
</evidence>
<name>A0A0E4H245_MYCLN</name>
<dbReference type="Proteomes" id="UP000199251">
    <property type="component" value="Unassembled WGS sequence"/>
</dbReference>
<feature type="region of interest" description="Disordered" evidence="1">
    <location>
        <begin position="60"/>
        <end position="81"/>
    </location>
</feature>
<evidence type="ECO:0000313" key="2">
    <source>
        <dbReference type="EMBL" id="CQD22584.1"/>
    </source>
</evidence>
<gene>
    <name evidence="2" type="ORF">BN1232_05672</name>
</gene>
<dbReference type="EMBL" id="CTEE01000001">
    <property type="protein sequence ID" value="CQD22584.1"/>
    <property type="molecule type" value="Genomic_DNA"/>
</dbReference>
<reference evidence="2 3" key="1">
    <citation type="submission" date="2015-03" db="EMBL/GenBank/DDBJ databases">
        <authorList>
            <person name="Urmite Genomes"/>
        </authorList>
    </citation>
    <scope>NUCLEOTIDE SEQUENCE [LARGE SCALE GENOMIC DNA]</scope>
    <source>
        <strain evidence="2 3">CSUR P1491</strain>
    </source>
</reference>
<dbReference type="STRING" id="141349.BN1232_05672"/>
<proteinExistence type="predicted"/>
<organism evidence="2 3">
    <name type="scientific">Mycobacterium lentiflavum</name>
    <dbReference type="NCBI Taxonomy" id="141349"/>
    <lineage>
        <taxon>Bacteria</taxon>
        <taxon>Bacillati</taxon>
        <taxon>Actinomycetota</taxon>
        <taxon>Actinomycetes</taxon>
        <taxon>Mycobacteriales</taxon>
        <taxon>Mycobacteriaceae</taxon>
        <taxon>Mycobacterium</taxon>
        <taxon>Mycobacterium simiae complex</taxon>
    </lineage>
</organism>
<protein>
    <submittedName>
        <fullName evidence="2">Uncharacterized protein</fullName>
    </submittedName>
</protein>
<sequence length="81" mass="9168">MFTGDRVARINRQMDVSRPELLAISKGKDFLIVLLSISRDMGRLVAIETDHQQRIVTVVRTHQASDRSSPDQSAPHTPIMR</sequence>
<accession>A0A0E4H245</accession>
<dbReference type="AlphaFoldDB" id="A0A0E4H245"/>